<organism evidence="2 3">
    <name type="scientific">Steinernema glaseri</name>
    <dbReference type="NCBI Taxonomy" id="37863"/>
    <lineage>
        <taxon>Eukaryota</taxon>
        <taxon>Metazoa</taxon>
        <taxon>Ecdysozoa</taxon>
        <taxon>Nematoda</taxon>
        <taxon>Chromadorea</taxon>
        <taxon>Rhabditida</taxon>
        <taxon>Tylenchina</taxon>
        <taxon>Panagrolaimomorpha</taxon>
        <taxon>Strongyloidoidea</taxon>
        <taxon>Steinernematidae</taxon>
        <taxon>Steinernema</taxon>
    </lineage>
</organism>
<dbReference type="Pfam" id="PF22965">
    <property type="entry name" value="INTS7_C"/>
    <property type="match status" value="1"/>
</dbReference>
<dbReference type="AlphaFoldDB" id="A0A1I8AJ09"/>
<evidence type="ECO:0000313" key="2">
    <source>
        <dbReference type="Proteomes" id="UP000095287"/>
    </source>
</evidence>
<name>A0A1I8AJ09_9BILA</name>
<evidence type="ECO:0000313" key="3">
    <source>
        <dbReference type="WBParaSite" id="L893_g5967.t1"/>
    </source>
</evidence>
<accession>A0A1I8AJ09</accession>
<dbReference type="WBParaSite" id="L893_g5967.t1">
    <property type="protein sequence ID" value="L893_g5967.t1"/>
    <property type="gene ID" value="L893_g5967"/>
</dbReference>
<protein>
    <submittedName>
        <fullName evidence="3">WIF domain-containing protein</fullName>
    </submittedName>
</protein>
<dbReference type="Proteomes" id="UP000095287">
    <property type="component" value="Unplaced"/>
</dbReference>
<keyword evidence="2" id="KW-1185">Reference proteome</keyword>
<evidence type="ECO:0000259" key="1">
    <source>
        <dbReference type="Pfam" id="PF22965"/>
    </source>
</evidence>
<sequence>MEYVYLLYNICHMFGRMAIAFSQEFTQIGIAIPSVVEYSVRNQELHNVLLWTKESLEQFEKIPLSSRVSSLNIHVAADVLRRIISHKICIPRYFFQQTHSTDIKLHILPEPRENQTSVVPTSKRFPVTVEGYIVSNNKAKIESLFITASLRFEKDKFNYEQENKLTVKDGKYFKTQFLLDIYTSGKINFSVKFVDKSSKRVWSSDCTAQMNVAFAG</sequence>
<proteinExistence type="predicted"/>
<dbReference type="InterPro" id="IPR054519">
    <property type="entry name" value="INTS7_C"/>
</dbReference>
<reference evidence="3" key="1">
    <citation type="submission" date="2016-11" db="UniProtKB">
        <authorList>
            <consortium name="WormBaseParasite"/>
        </authorList>
    </citation>
    <scope>IDENTIFICATION</scope>
</reference>
<feature type="domain" description="Integrator complex subunit 7 C-terminal" evidence="1">
    <location>
        <begin position="104"/>
        <end position="202"/>
    </location>
</feature>